<dbReference type="SMART" id="SM00387">
    <property type="entry name" value="HATPase_c"/>
    <property type="match status" value="1"/>
</dbReference>
<dbReference type="InterPro" id="IPR003661">
    <property type="entry name" value="HisK_dim/P_dom"/>
</dbReference>
<dbReference type="Pfam" id="PF00512">
    <property type="entry name" value="HisKA"/>
    <property type="match status" value="1"/>
</dbReference>
<dbReference type="Pfam" id="PF02518">
    <property type="entry name" value="HATPase_c"/>
    <property type="match status" value="1"/>
</dbReference>
<dbReference type="SMART" id="SM00388">
    <property type="entry name" value="HisKA"/>
    <property type="match status" value="1"/>
</dbReference>
<dbReference type="Gene3D" id="3.30.450.20">
    <property type="entry name" value="PAS domain"/>
    <property type="match status" value="1"/>
</dbReference>
<dbReference type="PRINTS" id="PR00344">
    <property type="entry name" value="BCTRLSENSOR"/>
</dbReference>
<evidence type="ECO:0000256" key="4">
    <source>
        <dbReference type="ARBA" id="ARBA00022679"/>
    </source>
</evidence>
<dbReference type="PANTHER" id="PTHR43304">
    <property type="entry name" value="PHYTOCHROME-LIKE PROTEIN CPH1"/>
    <property type="match status" value="1"/>
</dbReference>
<dbReference type="InterPro" id="IPR007891">
    <property type="entry name" value="CHASE3"/>
</dbReference>
<dbReference type="InterPro" id="IPR005467">
    <property type="entry name" value="His_kinase_dom"/>
</dbReference>
<organism evidence="9 10">
    <name type="scientific">Tenacibaculum adriaticum</name>
    <dbReference type="NCBI Taxonomy" id="413713"/>
    <lineage>
        <taxon>Bacteria</taxon>
        <taxon>Pseudomonadati</taxon>
        <taxon>Bacteroidota</taxon>
        <taxon>Flavobacteriia</taxon>
        <taxon>Flavobacteriales</taxon>
        <taxon>Flavobacteriaceae</taxon>
        <taxon>Tenacibaculum</taxon>
    </lineage>
</organism>
<dbReference type="Gene3D" id="1.10.287.130">
    <property type="match status" value="1"/>
</dbReference>
<dbReference type="CDD" id="cd00130">
    <property type="entry name" value="PAS"/>
    <property type="match status" value="1"/>
</dbReference>
<dbReference type="InterPro" id="IPR036890">
    <property type="entry name" value="HATPase_C_sf"/>
</dbReference>
<evidence type="ECO:0000259" key="7">
    <source>
        <dbReference type="PROSITE" id="PS50109"/>
    </source>
</evidence>
<dbReference type="GO" id="GO:0000155">
    <property type="term" value="F:phosphorelay sensor kinase activity"/>
    <property type="evidence" value="ECO:0007669"/>
    <property type="project" value="InterPro"/>
</dbReference>
<comment type="catalytic activity">
    <reaction evidence="1">
        <text>ATP + protein L-histidine = ADP + protein N-phospho-L-histidine.</text>
        <dbReference type="EC" id="2.7.13.3"/>
    </reaction>
</comment>
<dbReference type="PROSITE" id="PS50112">
    <property type="entry name" value="PAS"/>
    <property type="match status" value="1"/>
</dbReference>
<dbReference type="PROSITE" id="PS50109">
    <property type="entry name" value="HIS_KIN"/>
    <property type="match status" value="1"/>
</dbReference>
<dbReference type="InterPro" id="IPR013655">
    <property type="entry name" value="PAS_fold_3"/>
</dbReference>
<dbReference type="OrthoDB" id="9781208at2"/>
<dbReference type="SUPFAM" id="SSF55874">
    <property type="entry name" value="ATPase domain of HSP90 chaperone/DNA topoisomerase II/histidine kinase"/>
    <property type="match status" value="1"/>
</dbReference>
<evidence type="ECO:0000259" key="8">
    <source>
        <dbReference type="PROSITE" id="PS50112"/>
    </source>
</evidence>
<comment type="caution">
    <text evidence="9">The sequence shown here is derived from an EMBL/GenBank/DDBJ whole genome shotgun (WGS) entry which is preliminary data.</text>
</comment>
<keyword evidence="6" id="KW-0472">Membrane</keyword>
<dbReference type="Pfam" id="PF08447">
    <property type="entry name" value="PAS_3"/>
    <property type="match status" value="1"/>
</dbReference>
<dbReference type="InterPro" id="IPR035965">
    <property type="entry name" value="PAS-like_dom_sf"/>
</dbReference>
<dbReference type="InterPro" id="IPR000014">
    <property type="entry name" value="PAS"/>
</dbReference>
<dbReference type="InterPro" id="IPR004358">
    <property type="entry name" value="Sig_transdc_His_kin-like_C"/>
</dbReference>
<dbReference type="Gene3D" id="2.10.70.100">
    <property type="match status" value="1"/>
</dbReference>
<evidence type="ECO:0000256" key="2">
    <source>
        <dbReference type="ARBA" id="ARBA00012438"/>
    </source>
</evidence>
<dbReference type="CDD" id="cd00082">
    <property type="entry name" value="HisKA"/>
    <property type="match status" value="1"/>
</dbReference>
<dbReference type="Gene3D" id="3.30.565.10">
    <property type="entry name" value="Histidine kinase-like ATPase, C-terminal domain"/>
    <property type="match status" value="1"/>
</dbReference>
<dbReference type="NCBIfam" id="TIGR00229">
    <property type="entry name" value="sensory_box"/>
    <property type="match status" value="1"/>
</dbReference>
<gene>
    <name evidence="9" type="ORF">C7447_103343</name>
</gene>
<evidence type="ECO:0000313" key="9">
    <source>
        <dbReference type="EMBL" id="TYP98173.1"/>
    </source>
</evidence>
<proteinExistence type="predicted"/>
<accession>A0A5S5DQF1</accession>
<feature type="transmembrane region" description="Helical" evidence="6">
    <location>
        <begin position="189"/>
        <end position="207"/>
    </location>
</feature>
<evidence type="ECO:0000313" key="10">
    <source>
        <dbReference type="Proteomes" id="UP000323136"/>
    </source>
</evidence>
<sequence>MPSRIYKAPWFVKAVFIVSFFIIFFVAGVTYKNMSKLSESFDLIEHKYELGVELEQMISYLKDAETGQRGFIITQDSTYLEPYFSGRENINNSFAELKQLTKDNEEQIKFLKKLNILIDNRLANFEEVERFVLKKKNNIDSPNLIPIFLEGKQLMDDIRDKIKIMIELQNKRLEARQEAYGNNLELTPIFLYLVLLLSLLLMIGAYYKIISNLKKLKQTNKQLEIFKESANQSEIVSKYGNWIWNIEEDTFIFSDNLYRLLGEEPQSFKASAANFIQFVHPEDKEKLRKQVEMMMEEENLPYVYYRVIHKNGNIRHLKSYGKTLVNSEGEKRLLGTTTDITDEIENFVKLEQRNFELERNNKELSAFNHVASHDLQEPLRKIQTFLSRLEDKEENNLSESGLKYMSRIKSAAARMRLLIDDLLQFSRTNKADKVFETSNIYLLLEAAKQDLAEVISEENAVIVADTFPAMNVIPFQIQQLFVNLIGNSLKYKAKDRSPEIKITYEKVMSSKEAVLINAKANTYHKIIFKDNGIGFDNEYAEKIFILFNRLHNRQEYSGTGIGLSICKKIVENHQGYIFADGQPSIGATFIIYLPFL</sequence>
<dbReference type="Pfam" id="PF05227">
    <property type="entry name" value="CHASE3"/>
    <property type="match status" value="1"/>
</dbReference>
<dbReference type="CDD" id="cd19410">
    <property type="entry name" value="HK9-like_sensor"/>
    <property type="match status" value="1"/>
</dbReference>
<dbReference type="InterPro" id="IPR036097">
    <property type="entry name" value="HisK_dim/P_sf"/>
</dbReference>
<dbReference type="Proteomes" id="UP000323136">
    <property type="component" value="Unassembled WGS sequence"/>
</dbReference>
<dbReference type="InterPro" id="IPR003594">
    <property type="entry name" value="HATPase_dom"/>
</dbReference>
<reference evidence="9 10" key="1">
    <citation type="submission" date="2019-07" db="EMBL/GenBank/DDBJ databases">
        <title>Genomic Encyclopedia of Type Strains, Phase IV (KMG-IV): sequencing the most valuable type-strain genomes for metagenomic binning, comparative biology and taxonomic classification.</title>
        <authorList>
            <person name="Goeker M."/>
        </authorList>
    </citation>
    <scope>NUCLEOTIDE SEQUENCE [LARGE SCALE GENOMIC DNA]</scope>
    <source>
        <strain evidence="9 10">DSM 18961</strain>
    </source>
</reference>
<keyword evidence="5" id="KW-0418">Kinase</keyword>
<keyword evidence="10" id="KW-1185">Reference proteome</keyword>
<dbReference type="SUPFAM" id="SSF55785">
    <property type="entry name" value="PYP-like sensor domain (PAS domain)"/>
    <property type="match status" value="1"/>
</dbReference>
<evidence type="ECO:0000256" key="6">
    <source>
        <dbReference type="SAM" id="Phobius"/>
    </source>
</evidence>
<dbReference type="EMBL" id="VNIA01000003">
    <property type="protein sequence ID" value="TYP98173.1"/>
    <property type="molecule type" value="Genomic_DNA"/>
</dbReference>
<dbReference type="RefSeq" id="WP_148870501.1">
    <property type="nucleotide sequence ID" value="NZ_VNIA01000003.1"/>
</dbReference>
<feature type="domain" description="Histidine kinase" evidence="7">
    <location>
        <begin position="370"/>
        <end position="596"/>
    </location>
</feature>
<dbReference type="SUPFAM" id="SSF47384">
    <property type="entry name" value="Homodimeric domain of signal transducing histidine kinase"/>
    <property type="match status" value="1"/>
</dbReference>
<dbReference type="EC" id="2.7.13.3" evidence="2"/>
<evidence type="ECO:0000256" key="3">
    <source>
        <dbReference type="ARBA" id="ARBA00022553"/>
    </source>
</evidence>
<keyword evidence="6" id="KW-1133">Transmembrane helix</keyword>
<keyword evidence="4" id="KW-0808">Transferase</keyword>
<feature type="domain" description="PAS" evidence="8">
    <location>
        <begin position="253"/>
        <end position="298"/>
    </location>
</feature>
<feature type="transmembrane region" description="Helical" evidence="6">
    <location>
        <begin position="12"/>
        <end position="31"/>
    </location>
</feature>
<keyword evidence="3" id="KW-0597">Phosphoprotein</keyword>
<evidence type="ECO:0000256" key="1">
    <source>
        <dbReference type="ARBA" id="ARBA00000085"/>
    </source>
</evidence>
<evidence type="ECO:0000256" key="5">
    <source>
        <dbReference type="ARBA" id="ARBA00022777"/>
    </source>
</evidence>
<protein>
    <recommendedName>
        <fullName evidence="2">histidine kinase</fullName>
        <ecNumber evidence="2">2.7.13.3</ecNumber>
    </recommendedName>
</protein>
<keyword evidence="6" id="KW-0812">Transmembrane</keyword>
<dbReference type="PANTHER" id="PTHR43304:SF1">
    <property type="entry name" value="PAC DOMAIN-CONTAINING PROTEIN"/>
    <property type="match status" value="1"/>
</dbReference>
<dbReference type="InterPro" id="IPR052162">
    <property type="entry name" value="Sensor_kinase/Photoreceptor"/>
</dbReference>
<name>A0A5S5DQF1_9FLAO</name>
<dbReference type="AlphaFoldDB" id="A0A5S5DQF1"/>